<sequence length="720" mass="77360">MRRLLRETGPGLQGRLGRRGEQSTSKGNCVVNSPELLITRTTSPAGDSHPTNMSAGPVLDAGKPPVQLGSAVVCGSAPVKSEHEALGLRHINRNASDAPANTAPDAVAILALVSKSNTPLSTIIILQFRPPVNKIVVELPAGLVDENESVQGAALREAVEEISDVLVVSPLIRKHPSKVKPTQFPPRISPSPILTFIAILCCLDTKVGDPIVSNLGFLQQHYSIEPSFCTPNSVDLSRYSKTMLSPILLLLLSCCSLGYASPSLAPAGLSFRGATTSDHAHNPTEVLVSYGPGPVYKWDRAQRKLLRQDLPPPPPPMQAPPLQLAHRHATDDEKVLINEIVRELPTGFNYKVQPGKHKEIQRQHKGKWDLSGFCGRIRVYSAEDGALLHDTGCCNCQSSCDCVVNAAACRNSIERNPEFTLVKIYPELLSWDSEASPVLQELSPATPCISCKFHGGNCSVFSADQTSVMKTGSGLQRRLGRKQHYMVNSPRQSPKNTSPAGGNYPTNMPGPALDAGKLPVQLGSAVVRGSAPLESEHAKWIGLRKINWVLSQEASDAPDNTAPDAVAILALVSKPNTPLSTIIILQFRPPVNKIVVELPAGLVDKNESVQDAALRELREETGYGDGGNGGKATVEEISDVLVNDPGMSSANMVLAKVSVSVDGSIDVEPEAQQEEGEHIQVQLVPLKGLYKTLTELRNRDGYVVDARLMHLAWGISIQST</sequence>
<feature type="compositionally biased region" description="Polar residues" evidence="2">
    <location>
        <begin position="22"/>
        <end position="31"/>
    </location>
</feature>
<feature type="region of interest" description="Disordered" evidence="2">
    <location>
        <begin position="1"/>
        <end position="35"/>
    </location>
</feature>
<dbReference type="PROSITE" id="PS51462">
    <property type="entry name" value="NUDIX"/>
    <property type="match status" value="1"/>
</dbReference>
<dbReference type="OrthoDB" id="10249920at2759"/>
<proteinExistence type="predicted"/>
<evidence type="ECO:0000259" key="3">
    <source>
        <dbReference type="PROSITE" id="PS51462"/>
    </source>
</evidence>
<dbReference type="GO" id="GO:0019693">
    <property type="term" value="P:ribose phosphate metabolic process"/>
    <property type="evidence" value="ECO:0007669"/>
    <property type="project" value="TreeGrafter"/>
</dbReference>
<dbReference type="InterPro" id="IPR020084">
    <property type="entry name" value="NUDIX_hydrolase_CS"/>
</dbReference>
<keyword evidence="5" id="KW-1185">Reference proteome</keyword>
<evidence type="ECO:0000256" key="1">
    <source>
        <dbReference type="ARBA" id="ARBA00022801"/>
    </source>
</evidence>
<dbReference type="InterPro" id="IPR000086">
    <property type="entry name" value="NUDIX_hydrolase_dom"/>
</dbReference>
<dbReference type="Proteomes" id="UP000235388">
    <property type="component" value="Unassembled WGS sequence"/>
</dbReference>
<dbReference type="EMBL" id="PGCJ01000480">
    <property type="protein sequence ID" value="PLW27559.1"/>
    <property type="molecule type" value="Genomic_DNA"/>
</dbReference>
<dbReference type="CDD" id="cd18888">
    <property type="entry name" value="NUDIX_ADPRase_Nudt5"/>
    <property type="match status" value="1"/>
</dbReference>
<evidence type="ECO:0000313" key="5">
    <source>
        <dbReference type="Proteomes" id="UP000235388"/>
    </source>
</evidence>
<organism evidence="4 5">
    <name type="scientific">Puccinia coronata f. sp. avenae</name>
    <dbReference type="NCBI Taxonomy" id="200324"/>
    <lineage>
        <taxon>Eukaryota</taxon>
        <taxon>Fungi</taxon>
        <taxon>Dikarya</taxon>
        <taxon>Basidiomycota</taxon>
        <taxon>Pucciniomycotina</taxon>
        <taxon>Pucciniomycetes</taxon>
        <taxon>Pucciniales</taxon>
        <taxon>Pucciniaceae</taxon>
        <taxon>Puccinia</taxon>
    </lineage>
</organism>
<feature type="compositionally biased region" description="Polar residues" evidence="2">
    <location>
        <begin position="489"/>
        <end position="506"/>
    </location>
</feature>
<protein>
    <recommendedName>
        <fullName evidence="3">Nudix hydrolase domain-containing protein</fullName>
    </recommendedName>
</protein>
<dbReference type="Pfam" id="PF00293">
    <property type="entry name" value="NUDIX"/>
    <property type="match status" value="2"/>
</dbReference>
<dbReference type="PANTHER" id="PTHR11839:SF1">
    <property type="entry name" value="ADP-SUGAR PYROPHOSPHATASE"/>
    <property type="match status" value="1"/>
</dbReference>
<dbReference type="AlphaFoldDB" id="A0A2N5TPX9"/>
<reference evidence="4 5" key="1">
    <citation type="submission" date="2017-11" db="EMBL/GenBank/DDBJ databases">
        <title>De novo assembly and phasing of dikaryotic genomes from two isolates of Puccinia coronata f. sp. avenae, the causal agent of oat crown rust.</title>
        <authorList>
            <person name="Miller M.E."/>
            <person name="Zhang Y."/>
            <person name="Omidvar V."/>
            <person name="Sperschneider J."/>
            <person name="Schwessinger B."/>
            <person name="Raley C."/>
            <person name="Palmer J.M."/>
            <person name="Garnica D."/>
            <person name="Upadhyaya N."/>
            <person name="Rathjen J."/>
            <person name="Taylor J.M."/>
            <person name="Park R.F."/>
            <person name="Dodds P.N."/>
            <person name="Hirsch C.D."/>
            <person name="Kianian S.F."/>
            <person name="Figueroa M."/>
        </authorList>
    </citation>
    <scope>NUCLEOTIDE SEQUENCE [LARGE SCALE GENOMIC DNA]</scope>
    <source>
        <strain evidence="4">12NC29</strain>
    </source>
</reference>
<evidence type="ECO:0000313" key="4">
    <source>
        <dbReference type="EMBL" id="PLW27559.1"/>
    </source>
</evidence>
<dbReference type="STRING" id="200324.A0A2N5TPX9"/>
<gene>
    <name evidence="4" type="ORF">PCANC_22345</name>
</gene>
<dbReference type="GO" id="GO:0006753">
    <property type="term" value="P:nucleoside phosphate metabolic process"/>
    <property type="evidence" value="ECO:0007669"/>
    <property type="project" value="TreeGrafter"/>
</dbReference>
<dbReference type="InterPro" id="IPR015797">
    <property type="entry name" value="NUDIX_hydrolase-like_dom_sf"/>
</dbReference>
<name>A0A2N5TPX9_9BASI</name>
<evidence type="ECO:0000256" key="2">
    <source>
        <dbReference type="SAM" id="MobiDB-lite"/>
    </source>
</evidence>
<dbReference type="PANTHER" id="PTHR11839">
    <property type="entry name" value="UDP/ADP-SUGAR PYROPHOSPHATASE"/>
    <property type="match status" value="1"/>
</dbReference>
<dbReference type="GO" id="GO:0005634">
    <property type="term" value="C:nucleus"/>
    <property type="evidence" value="ECO:0007669"/>
    <property type="project" value="TreeGrafter"/>
</dbReference>
<accession>A0A2N5TPX9</accession>
<comment type="caution">
    <text evidence="4">The sequence shown here is derived from an EMBL/GenBank/DDBJ whole genome shotgun (WGS) entry which is preliminary data.</text>
</comment>
<feature type="region of interest" description="Disordered" evidence="2">
    <location>
        <begin position="485"/>
        <end position="515"/>
    </location>
</feature>
<keyword evidence="1" id="KW-0378">Hydrolase</keyword>
<dbReference type="SUPFAM" id="SSF55811">
    <property type="entry name" value="Nudix"/>
    <property type="match status" value="2"/>
</dbReference>
<feature type="domain" description="Nudix hydrolase" evidence="3">
    <location>
        <begin position="561"/>
        <end position="709"/>
    </location>
</feature>
<dbReference type="GO" id="GO:0047631">
    <property type="term" value="F:ADP-ribose diphosphatase activity"/>
    <property type="evidence" value="ECO:0007669"/>
    <property type="project" value="TreeGrafter"/>
</dbReference>
<dbReference type="Gene3D" id="3.90.79.10">
    <property type="entry name" value="Nucleoside Triphosphate Pyrophosphohydrolase"/>
    <property type="match status" value="2"/>
</dbReference>
<dbReference type="PROSITE" id="PS00893">
    <property type="entry name" value="NUDIX_BOX"/>
    <property type="match status" value="1"/>
</dbReference>